<dbReference type="EMBL" id="JAIWQS010000011">
    <property type="protein sequence ID" value="KAJ8749940.1"/>
    <property type="molecule type" value="Genomic_DNA"/>
</dbReference>
<dbReference type="InterPro" id="IPR036047">
    <property type="entry name" value="F-box-like_dom_sf"/>
</dbReference>
<protein>
    <recommendedName>
        <fullName evidence="4">F-box protein</fullName>
    </recommendedName>
</protein>
<dbReference type="SUPFAM" id="SSF81383">
    <property type="entry name" value="F-box domain"/>
    <property type="match status" value="1"/>
</dbReference>
<organism evidence="2 3">
    <name type="scientific">Erythroxylum novogranatense</name>
    <dbReference type="NCBI Taxonomy" id="1862640"/>
    <lineage>
        <taxon>Eukaryota</taxon>
        <taxon>Viridiplantae</taxon>
        <taxon>Streptophyta</taxon>
        <taxon>Embryophyta</taxon>
        <taxon>Tracheophyta</taxon>
        <taxon>Spermatophyta</taxon>
        <taxon>Magnoliopsida</taxon>
        <taxon>eudicotyledons</taxon>
        <taxon>Gunneridae</taxon>
        <taxon>Pentapetalae</taxon>
        <taxon>rosids</taxon>
        <taxon>fabids</taxon>
        <taxon>Malpighiales</taxon>
        <taxon>Erythroxylaceae</taxon>
        <taxon>Erythroxylum</taxon>
    </lineage>
</organism>
<gene>
    <name evidence="2" type="ORF">K2173_013855</name>
</gene>
<reference evidence="2 3" key="1">
    <citation type="submission" date="2021-09" db="EMBL/GenBank/DDBJ databases">
        <title>Genomic insights and catalytic innovation underlie evolution of tropane alkaloids biosynthesis.</title>
        <authorList>
            <person name="Wang Y.-J."/>
            <person name="Tian T."/>
            <person name="Huang J.-P."/>
            <person name="Huang S.-X."/>
        </authorList>
    </citation>
    <scope>NUCLEOTIDE SEQUENCE [LARGE SCALE GENOMIC DNA]</scope>
    <source>
        <strain evidence="2">KIB-2018</strain>
        <tissue evidence="2">Leaf</tissue>
    </source>
</reference>
<keyword evidence="1" id="KW-1133">Transmembrane helix</keyword>
<dbReference type="InterPro" id="IPR045283">
    <property type="entry name" value="AT3G44326-like"/>
</dbReference>
<feature type="transmembrane region" description="Helical" evidence="1">
    <location>
        <begin position="312"/>
        <end position="334"/>
    </location>
</feature>
<name>A0AAV8SD95_9ROSI</name>
<comment type="caution">
    <text evidence="2">The sequence shown here is derived from an EMBL/GenBank/DDBJ whole genome shotgun (WGS) entry which is preliminary data.</text>
</comment>
<keyword evidence="1" id="KW-0472">Membrane</keyword>
<sequence>MDALSQLSPESSGSEGNISALHPDIVQTRILTLLDGPTLTSIGCASPEFHALSTEESLWKNICASTWPSTDDPLVNGVVSTFAAGHRTLFSDAYPLIHGKRKSNLNNEVTATQGLISAVDIYYQNVPIFSKVVETETVTEWFMCSPFRIELLEPKDYSQTWDESDVEKENQWIKQLEENITLSWIVIDPELKRAVNVSSERPVSVSKHWLTGEAEMKFATIVEWEREPVKWEVVVACGGKEGGEADVTEVSMGIEDMEGKRLNGKDSLVILRGAMEGGERRKRKEGVERERYEEFTEGRRVWRERRRRRENALDMLCITVGLTLIVSFGCFIWLW</sequence>
<evidence type="ECO:0000313" key="3">
    <source>
        <dbReference type="Proteomes" id="UP001159364"/>
    </source>
</evidence>
<evidence type="ECO:0000313" key="2">
    <source>
        <dbReference type="EMBL" id="KAJ8749940.1"/>
    </source>
</evidence>
<keyword evidence="1" id="KW-0812">Transmembrane</keyword>
<accession>A0AAV8SD95</accession>
<evidence type="ECO:0008006" key="4">
    <source>
        <dbReference type="Google" id="ProtNLM"/>
    </source>
</evidence>
<dbReference type="PANTHER" id="PTHR33736">
    <property type="entry name" value="F-BOX PROTEIN-RELATED"/>
    <property type="match status" value="1"/>
</dbReference>
<evidence type="ECO:0000256" key="1">
    <source>
        <dbReference type="SAM" id="Phobius"/>
    </source>
</evidence>
<keyword evidence="3" id="KW-1185">Reference proteome</keyword>
<dbReference type="PANTHER" id="PTHR33736:SF18">
    <property type="entry name" value="F-BOX DOMAIN-CONTAINING PROTEIN"/>
    <property type="match status" value="1"/>
</dbReference>
<dbReference type="AlphaFoldDB" id="A0AAV8SD95"/>
<proteinExistence type="predicted"/>
<dbReference type="Proteomes" id="UP001159364">
    <property type="component" value="Linkage Group LG11"/>
</dbReference>